<comment type="subcellular location">
    <subcellularLocation>
        <location evidence="1">Membrane</location>
        <topology evidence="1">Multi-pass membrane protein</topology>
    </subcellularLocation>
</comment>
<feature type="domain" description="ABC-2 type transporter transmembrane" evidence="7">
    <location>
        <begin position="354"/>
        <end position="696"/>
    </location>
</feature>
<keyword evidence="3 6" id="KW-1133">Transmembrane helix</keyword>
<name>A0A0D1BWE3_CLOBO</name>
<keyword evidence="4 6" id="KW-0472">Membrane</keyword>
<dbReference type="NCBIfam" id="TIGR03062">
    <property type="entry name" value="pip_yhgE_Cterm"/>
    <property type="match status" value="1"/>
</dbReference>
<dbReference type="GO" id="GO:0016020">
    <property type="term" value="C:membrane"/>
    <property type="evidence" value="ECO:0007669"/>
    <property type="project" value="UniProtKB-SubCell"/>
</dbReference>
<evidence type="ECO:0000313" key="8">
    <source>
        <dbReference type="EMBL" id="KIS24715.1"/>
    </source>
</evidence>
<sequence>MKNIFKIYRRDLQNIITNWVAIVVVLGLMILPSLYAWFNIKSSWDPYANTKSISVAVVNKDKAAVFKGQSINVGEELVNKLKINKNIGWKFVDEKEAEKGVKYGKYYASVMIPEDFSYKILSITRDKQEKPTLIYSVNEKSNAVAPKITSKGVTTVQNEVTKTFVKTVNGIIFEIFNKLGIELEKGKPKLKDLMNMIFYVNDKIPEINASIDNLEKGAITLEEFIEKINKDIPLIKDTINKALSAGDKTKLFLSKSKEGINNVAPYIKQDLIIAKKINNTAEVLIGEGVGVIEKNSQQAKEDLVASKDKLTNVKEILNSTLELVDIINKDKKNIILNDFENRIKDMKERVNNKIENINTVVSSIDRGEKVSVEVLNRLKNKANGIDSILKQIIEDFNPKIVPAINNVLNDLIVVADNAIQLLKNANENLPEATELLDKGYTGAEKGIKGIKILKSNLPSIEKSIGEVSNKLKTLDDDERLNEIIKLMKNNAKIESDFISNPVEIKENRIYPIPNYGSAMAPFFTTLSLWVGALILVSILSVDVKDIKGAKKLKVYEKYFGRYLTFMTIAIFQALIVSLGDIYLLKVYVSNKPIFILFSIFISIIFSMIIYTLVSVFGNVGKALGVILLVLQISASGGTFPIEVTPGFFQRINPLLPFTYAVSGMREAVGGVIEGILLRDIVVLLIYFTLSILLALLLKKKLEKINRNFMRKFKESGLVEE</sequence>
<dbReference type="Pfam" id="PF12698">
    <property type="entry name" value="ABC2_membrane_3"/>
    <property type="match status" value="2"/>
</dbReference>
<comment type="caution">
    <text evidence="8">The sequence shown here is derived from an EMBL/GenBank/DDBJ whole genome shotgun (WGS) entry which is preliminary data.</text>
</comment>
<dbReference type="HOGENOM" id="CLU_004534_2_0_9"/>
<evidence type="ECO:0000256" key="5">
    <source>
        <dbReference type="SAM" id="Coils"/>
    </source>
</evidence>
<feature type="transmembrane region" description="Helical" evidence="6">
    <location>
        <begin position="12"/>
        <end position="38"/>
    </location>
</feature>
<organism evidence="8 9">
    <name type="scientific">Clostridium botulinum B2 450</name>
    <dbReference type="NCBI Taxonomy" id="1379739"/>
    <lineage>
        <taxon>Bacteria</taxon>
        <taxon>Bacillati</taxon>
        <taxon>Bacillota</taxon>
        <taxon>Clostridia</taxon>
        <taxon>Eubacteriales</taxon>
        <taxon>Clostridiaceae</taxon>
        <taxon>Clostridium</taxon>
    </lineage>
</organism>
<feature type="transmembrane region" description="Helical" evidence="6">
    <location>
        <begin position="622"/>
        <end position="641"/>
    </location>
</feature>
<reference evidence="8 9" key="1">
    <citation type="submission" date="2014-06" db="EMBL/GenBank/DDBJ databases">
        <title>Genome characterization of distinct group I Clostridium botulinum lineages.</title>
        <authorList>
            <person name="Giordani F."/>
            <person name="Anselmo A."/>
            <person name="Fillo S."/>
            <person name="Palozzi A.M."/>
            <person name="Fortunato A."/>
            <person name="Gentile B."/>
            <person name="Ciammaruconi A."/>
            <person name="Anniballi F."/>
            <person name="De Medici D."/>
            <person name="Lista F."/>
        </authorList>
    </citation>
    <scope>NUCLEOTIDE SEQUENCE [LARGE SCALE GENOMIC DNA]</scope>
    <source>
        <strain evidence="8 9">B2 450</strain>
    </source>
</reference>
<feature type="coiled-coil region" evidence="5">
    <location>
        <begin position="408"/>
        <end position="435"/>
    </location>
</feature>
<dbReference type="NCBIfam" id="TIGR03061">
    <property type="entry name" value="pip_yhgE_Nterm"/>
    <property type="match status" value="1"/>
</dbReference>
<dbReference type="Proteomes" id="UP000032250">
    <property type="component" value="Unassembled WGS sequence"/>
</dbReference>
<dbReference type="Gene3D" id="3.40.1710.10">
    <property type="entry name" value="abc type-2 transporter like domain"/>
    <property type="match status" value="1"/>
</dbReference>
<feature type="transmembrane region" description="Helical" evidence="6">
    <location>
        <begin position="562"/>
        <end position="587"/>
    </location>
</feature>
<protein>
    <submittedName>
        <fullName evidence="8">Phage infection protein</fullName>
    </submittedName>
</protein>
<feature type="domain" description="ABC-2 type transporter transmembrane" evidence="7">
    <location>
        <begin position="22"/>
        <end position="161"/>
    </location>
</feature>
<dbReference type="GO" id="GO:0140359">
    <property type="term" value="F:ABC-type transporter activity"/>
    <property type="evidence" value="ECO:0007669"/>
    <property type="project" value="InterPro"/>
</dbReference>
<gene>
    <name evidence="8" type="ORF">N495_14430</name>
</gene>
<dbReference type="PATRIC" id="fig|1379739.3.peg.3279"/>
<evidence type="ECO:0000256" key="4">
    <source>
        <dbReference type="ARBA" id="ARBA00023136"/>
    </source>
</evidence>
<dbReference type="InterPro" id="IPR013525">
    <property type="entry name" value="ABC2_TM"/>
</dbReference>
<dbReference type="InterPro" id="IPR017501">
    <property type="entry name" value="Phage_infect_YhgE_C"/>
</dbReference>
<dbReference type="RefSeq" id="WP_003484007.1">
    <property type="nucleotide sequence ID" value="NZ_JXSU01000007.1"/>
</dbReference>
<keyword evidence="2 6" id="KW-0812">Transmembrane</keyword>
<keyword evidence="5" id="KW-0175">Coiled coil</keyword>
<feature type="transmembrane region" description="Helical" evidence="6">
    <location>
        <begin position="675"/>
        <end position="697"/>
    </location>
</feature>
<proteinExistence type="predicted"/>
<evidence type="ECO:0000256" key="1">
    <source>
        <dbReference type="ARBA" id="ARBA00004141"/>
    </source>
</evidence>
<dbReference type="OrthoDB" id="9811483at2"/>
<dbReference type="AlphaFoldDB" id="A0A0D1BWE3"/>
<evidence type="ECO:0000256" key="2">
    <source>
        <dbReference type="ARBA" id="ARBA00022692"/>
    </source>
</evidence>
<evidence type="ECO:0000313" key="9">
    <source>
        <dbReference type="Proteomes" id="UP000032250"/>
    </source>
</evidence>
<evidence type="ECO:0000256" key="6">
    <source>
        <dbReference type="SAM" id="Phobius"/>
    </source>
</evidence>
<feature type="transmembrane region" description="Helical" evidence="6">
    <location>
        <begin position="518"/>
        <end position="541"/>
    </location>
</feature>
<evidence type="ECO:0000256" key="3">
    <source>
        <dbReference type="ARBA" id="ARBA00022989"/>
    </source>
</evidence>
<dbReference type="PANTHER" id="PTHR43077">
    <property type="entry name" value="TRANSPORT PERMEASE YVFS-RELATED"/>
    <property type="match status" value="1"/>
</dbReference>
<accession>A0A0D1BWE3</accession>
<dbReference type="InterPro" id="IPR017500">
    <property type="entry name" value="Phage_infect_YhgE_N"/>
</dbReference>
<dbReference type="PANTHER" id="PTHR43077:SF10">
    <property type="entry name" value="TRANSPORT PERMEASE PROTEIN"/>
    <property type="match status" value="1"/>
</dbReference>
<dbReference type="InterPro" id="IPR051328">
    <property type="entry name" value="T7SS_ABC-Transporter"/>
</dbReference>
<feature type="transmembrane region" description="Helical" evidence="6">
    <location>
        <begin position="593"/>
        <end position="615"/>
    </location>
</feature>
<dbReference type="EMBL" id="JXSU01000007">
    <property type="protein sequence ID" value="KIS24715.1"/>
    <property type="molecule type" value="Genomic_DNA"/>
</dbReference>
<evidence type="ECO:0000259" key="7">
    <source>
        <dbReference type="Pfam" id="PF12698"/>
    </source>
</evidence>
<feature type="coiled-coil region" evidence="5">
    <location>
        <begin position="329"/>
        <end position="356"/>
    </location>
</feature>